<feature type="domain" description="HTH araC/xylS-type" evidence="4">
    <location>
        <begin position="172"/>
        <end position="271"/>
    </location>
</feature>
<dbReference type="Gene3D" id="1.10.10.60">
    <property type="entry name" value="Homeodomain-like"/>
    <property type="match status" value="1"/>
</dbReference>
<protein>
    <submittedName>
        <fullName evidence="5">Helix-turn-helix domain-containing protein</fullName>
    </submittedName>
</protein>
<keyword evidence="6" id="KW-1185">Reference proteome</keyword>
<keyword evidence="3" id="KW-0804">Transcription</keyword>
<evidence type="ECO:0000256" key="1">
    <source>
        <dbReference type="ARBA" id="ARBA00023015"/>
    </source>
</evidence>
<dbReference type="PROSITE" id="PS00041">
    <property type="entry name" value="HTH_ARAC_FAMILY_1"/>
    <property type="match status" value="1"/>
</dbReference>
<evidence type="ECO:0000313" key="6">
    <source>
        <dbReference type="Proteomes" id="UP001370348"/>
    </source>
</evidence>
<proteinExistence type="predicted"/>
<dbReference type="PROSITE" id="PS01124">
    <property type="entry name" value="HTH_ARAC_FAMILY_2"/>
    <property type="match status" value="1"/>
</dbReference>
<dbReference type="PANTHER" id="PTHR46796">
    <property type="entry name" value="HTH-TYPE TRANSCRIPTIONAL ACTIVATOR RHAS-RELATED"/>
    <property type="match status" value="1"/>
</dbReference>
<dbReference type="SMART" id="SM00342">
    <property type="entry name" value="HTH_ARAC"/>
    <property type="match status" value="1"/>
</dbReference>
<gene>
    <name evidence="5" type="ORF">LZC94_02310</name>
</gene>
<reference evidence="5 6" key="1">
    <citation type="submission" date="2021-12" db="EMBL/GenBank/DDBJ databases">
        <title>Discovery of the Pendulisporaceae a myxobacterial family with distinct sporulation behavior and unique specialized metabolism.</title>
        <authorList>
            <person name="Garcia R."/>
            <person name="Popoff A."/>
            <person name="Bader C.D."/>
            <person name="Loehr J."/>
            <person name="Walesch S."/>
            <person name="Walt C."/>
            <person name="Boldt J."/>
            <person name="Bunk B."/>
            <person name="Haeckl F.J.F.P.J."/>
            <person name="Gunesch A.P."/>
            <person name="Birkelbach J."/>
            <person name="Nuebel U."/>
            <person name="Pietschmann T."/>
            <person name="Bach T."/>
            <person name="Mueller R."/>
        </authorList>
    </citation>
    <scope>NUCLEOTIDE SEQUENCE [LARGE SCALE GENOMIC DNA]</scope>
    <source>
        <strain evidence="5 6">MSr11954</strain>
    </source>
</reference>
<dbReference type="Pfam" id="PF12833">
    <property type="entry name" value="HTH_18"/>
    <property type="match status" value="1"/>
</dbReference>
<dbReference type="InterPro" id="IPR046532">
    <property type="entry name" value="DUF6597"/>
</dbReference>
<dbReference type="InterPro" id="IPR050204">
    <property type="entry name" value="AraC_XylS_family_regulators"/>
</dbReference>
<dbReference type="RefSeq" id="WP_394825743.1">
    <property type="nucleotide sequence ID" value="NZ_CP089984.1"/>
</dbReference>
<dbReference type="Pfam" id="PF20240">
    <property type="entry name" value="DUF6597"/>
    <property type="match status" value="1"/>
</dbReference>
<evidence type="ECO:0000256" key="3">
    <source>
        <dbReference type="ARBA" id="ARBA00023163"/>
    </source>
</evidence>
<keyword evidence="1" id="KW-0805">Transcription regulation</keyword>
<evidence type="ECO:0000256" key="2">
    <source>
        <dbReference type="ARBA" id="ARBA00023125"/>
    </source>
</evidence>
<dbReference type="InterPro" id="IPR018060">
    <property type="entry name" value="HTH_AraC"/>
</dbReference>
<name>A0ABZ2LZG1_9BACT</name>
<evidence type="ECO:0000259" key="4">
    <source>
        <dbReference type="PROSITE" id="PS01124"/>
    </source>
</evidence>
<dbReference type="Proteomes" id="UP001370348">
    <property type="component" value="Chromosome"/>
</dbReference>
<dbReference type="InterPro" id="IPR018062">
    <property type="entry name" value="HTH_AraC-typ_CS"/>
</dbReference>
<organism evidence="5 6">
    <name type="scientific">Pendulispora albinea</name>
    <dbReference type="NCBI Taxonomy" id="2741071"/>
    <lineage>
        <taxon>Bacteria</taxon>
        <taxon>Pseudomonadati</taxon>
        <taxon>Myxococcota</taxon>
        <taxon>Myxococcia</taxon>
        <taxon>Myxococcales</taxon>
        <taxon>Sorangiineae</taxon>
        <taxon>Pendulisporaceae</taxon>
        <taxon>Pendulispora</taxon>
    </lineage>
</organism>
<dbReference type="EMBL" id="CP089984">
    <property type="protein sequence ID" value="WXB16115.1"/>
    <property type="molecule type" value="Genomic_DNA"/>
</dbReference>
<evidence type="ECO:0000313" key="5">
    <source>
        <dbReference type="EMBL" id="WXB16115.1"/>
    </source>
</evidence>
<keyword evidence="2" id="KW-0238">DNA-binding</keyword>
<sequence>MTSGSYERYTHYERFVPSAPLSRFVESLWSYRGYRPPHASERVLPSGTVELIIPLGAQPLVMPDAGTGSWSSRGAIVSGVRADSFDIGTHQQKDLIGVHFRPGGAWPLLGVPLDAIQNRHVELEALWGRSAYLLLERVVEARPSSEAFRILSAALLERWRHAKGPLHQGIQGSLRAMMSADAVPAPAIARLADRAGLSHRRFVELFRREVGLPPKSFARVHRFQRALQRLFSEPDAPAAAIALDAGYCDQAHWINECRSIAGTTPSRLAAWMRTAPRYIPAEERGQILPIPIPSAPLT</sequence>
<accession>A0ABZ2LZG1</accession>